<evidence type="ECO:0000313" key="3">
    <source>
        <dbReference type="Proteomes" id="UP000198742"/>
    </source>
</evidence>
<dbReference type="EMBL" id="FNRT01000002">
    <property type="protein sequence ID" value="SEC78843.1"/>
    <property type="molecule type" value="Genomic_DNA"/>
</dbReference>
<name>A0A1H4VD07_9ACTN</name>
<evidence type="ECO:0000256" key="1">
    <source>
        <dbReference type="SAM" id="Phobius"/>
    </source>
</evidence>
<feature type="transmembrane region" description="Helical" evidence="1">
    <location>
        <begin position="108"/>
        <end position="132"/>
    </location>
</feature>
<feature type="transmembrane region" description="Helical" evidence="1">
    <location>
        <begin position="63"/>
        <end position="88"/>
    </location>
</feature>
<keyword evidence="3" id="KW-1185">Reference proteome</keyword>
<dbReference type="Proteomes" id="UP000198742">
    <property type="component" value="Unassembled WGS sequence"/>
</dbReference>
<accession>A0A1H4VD07</accession>
<dbReference type="AlphaFoldDB" id="A0A1H4VD07"/>
<proteinExistence type="predicted"/>
<feature type="transmembrane region" description="Helical" evidence="1">
    <location>
        <begin position="162"/>
        <end position="182"/>
    </location>
</feature>
<protein>
    <submittedName>
        <fullName evidence="2">Uncharacterized protein</fullName>
    </submittedName>
</protein>
<reference evidence="3" key="1">
    <citation type="submission" date="2016-10" db="EMBL/GenBank/DDBJ databases">
        <authorList>
            <person name="Varghese N."/>
            <person name="Submissions S."/>
        </authorList>
    </citation>
    <scope>NUCLEOTIDE SEQUENCE [LARGE SCALE GENOMIC DNA]</scope>
    <source>
        <strain evidence="3">DSM 22017</strain>
    </source>
</reference>
<sequence>MPSRAVLIALPGLTLAVAGMFHPHSLSHASAPRWTMLHVAGLVVFPLVGLALAALVRQRRDPVAVVVVLTAYLYATAYSALDVISGIGAGYVTWRLGEGVPRPDEVRFLFVIGGRIGDVGSVALVVCAAVVAADALRRLGPVAAPGLLVVPGALLVHVGHIFAPTGVAGMALVGLATGYLGWCATDPRPEPRPTAS</sequence>
<evidence type="ECO:0000313" key="2">
    <source>
        <dbReference type="EMBL" id="SEC78843.1"/>
    </source>
</evidence>
<feature type="transmembrane region" description="Helical" evidence="1">
    <location>
        <begin position="139"/>
        <end position="156"/>
    </location>
</feature>
<keyword evidence="1" id="KW-0812">Transmembrane</keyword>
<gene>
    <name evidence="2" type="ORF">SAMN04489844_2990</name>
</gene>
<keyword evidence="1" id="KW-0472">Membrane</keyword>
<organism evidence="2 3">
    <name type="scientific">Nocardioides exalbidus</name>
    <dbReference type="NCBI Taxonomy" id="402596"/>
    <lineage>
        <taxon>Bacteria</taxon>
        <taxon>Bacillati</taxon>
        <taxon>Actinomycetota</taxon>
        <taxon>Actinomycetes</taxon>
        <taxon>Propionibacteriales</taxon>
        <taxon>Nocardioidaceae</taxon>
        <taxon>Nocardioides</taxon>
    </lineage>
</organism>
<keyword evidence="1" id="KW-1133">Transmembrane helix</keyword>
<feature type="transmembrane region" description="Helical" evidence="1">
    <location>
        <begin position="39"/>
        <end position="56"/>
    </location>
</feature>